<reference evidence="1" key="1">
    <citation type="submission" date="2020-04" db="EMBL/GenBank/DDBJ databases">
        <authorList>
            <person name="Alioto T."/>
            <person name="Alioto T."/>
            <person name="Gomez Garrido J."/>
        </authorList>
    </citation>
    <scope>NUCLEOTIDE SEQUENCE</scope>
    <source>
        <strain evidence="1">A484AB</strain>
    </source>
</reference>
<dbReference type="SUPFAM" id="SSF56436">
    <property type="entry name" value="C-type lectin-like"/>
    <property type="match status" value="1"/>
</dbReference>
<name>A0A7D9K3Z8_PARCT</name>
<keyword evidence="2" id="KW-1185">Reference proteome</keyword>
<comment type="caution">
    <text evidence="1">The sequence shown here is derived from an EMBL/GenBank/DDBJ whole genome shotgun (WGS) entry which is preliminary data.</text>
</comment>
<dbReference type="InterPro" id="IPR016187">
    <property type="entry name" value="CTDL_fold"/>
</dbReference>
<feature type="non-terminal residue" evidence="1">
    <location>
        <position position="116"/>
    </location>
</feature>
<organism evidence="1 2">
    <name type="scientific">Paramuricea clavata</name>
    <name type="common">Red gorgonian</name>
    <name type="synonym">Violescent sea-whip</name>
    <dbReference type="NCBI Taxonomy" id="317549"/>
    <lineage>
        <taxon>Eukaryota</taxon>
        <taxon>Metazoa</taxon>
        <taxon>Cnidaria</taxon>
        <taxon>Anthozoa</taxon>
        <taxon>Octocorallia</taxon>
        <taxon>Malacalcyonacea</taxon>
        <taxon>Plexauridae</taxon>
        <taxon>Paramuricea</taxon>
    </lineage>
</organism>
<protein>
    <submittedName>
        <fullName evidence="1">Uncharacterized protein</fullName>
    </submittedName>
</protein>
<evidence type="ECO:0000313" key="2">
    <source>
        <dbReference type="Proteomes" id="UP001152795"/>
    </source>
</evidence>
<evidence type="ECO:0000313" key="1">
    <source>
        <dbReference type="EMBL" id="CAB4041053.1"/>
    </source>
</evidence>
<sequence>MCMLKRRKCSLNHKRKSICSELNGTLHDFQSKIANHDDDGDDSYWAGLVYIEEIVKYGFSDGYLSKGVVDGNQNGGKLCVMAKMEDDKKSPKLRSSKCCNKRAYVICKVPKDGGIA</sequence>
<dbReference type="AlphaFoldDB" id="A0A7D9K3Z8"/>
<accession>A0A7D9K3Z8</accession>
<dbReference type="Proteomes" id="UP001152795">
    <property type="component" value="Unassembled WGS sequence"/>
</dbReference>
<dbReference type="EMBL" id="CACRXK020027694">
    <property type="protein sequence ID" value="CAB4041053.1"/>
    <property type="molecule type" value="Genomic_DNA"/>
</dbReference>
<proteinExistence type="predicted"/>
<gene>
    <name evidence="1" type="ORF">PACLA_8A045307</name>
</gene>